<feature type="compositionally biased region" description="Basic residues" evidence="1">
    <location>
        <begin position="92"/>
        <end position="101"/>
    </location>
</feature>
<dbReference type="AlphaFoldDB" id="A0A1H7XV49"/>
<accession>A0A1H7XV49</accession>
<feature type="domain" description="Peptidase C51" evidence="3">
    <location>
        <begin position="766"/>
        <end position="900"/>
    </location>
</feature>
<dbReference type="InterPro" id="IPR016047">
    <property type="entry name" value="M23ase_b-sheet_dom"/>
</dbReference>
<dbReference type="InterPro" id="IPR038765">
    <property type="entry name" value="Papain-like_cys_pep_sf"/>
</dbReference>
<dbReference type="InterPro" id="IPR041219">
    <property type="entry name" value="Phage_lysozyme2"/>
</dbReference>
<dbReference type="InterPro" id="IPR007921">
    <property type="entry name" value="CHAP_dom"/>
</dbReference>
<dbReference type="SUPFAM" id="SSF51261">
    <property type="entry name" value="Duplicated hybrid motif"/>
    <property type="match status" value="1"/>
</dbReference>
<evidence type="ECO:0000256" key="2">
    <source>
        <dbReference type="SAM" id="Phobius"/>
    </source>
</evidence>
<sequence length="900" mass="99841">MSDNNDLRKRVVRNRHIKESVQRHNQLSARKAQKAAKAEYQKAKTNLKKAEEALNKAKEELKTVDLSDKEKAEKLKKLEANVKKAKAEVKAAKKVKKKVRKTNPTVGQKARKTGRNIGKTVSREVLTTAMTQDDTLSDAVKLKRQARQTAITMKHAGRATAKGTKLAYRGAKGTVKLSAKATKYTYKGARKGTQKATQATAKVAAKTAQGFATVAKSAVSATATLLANPITWIVSGVVALVLFLVIIVSSIFSSNVAQQTEFSLNQSWLHISQVDRKKSSDQVEYYTDIDSILLYMNYRYGGEWEPDATWDDGTGGKLTGALGFNHFSDALDDIWKEENKDIDNLKTMAELYTNGKEWMKLDDDDLAEYKEILESQSETGKYLAYQELINPFYAADDDKSETEYLTISKRYGYTDKNTIDPTTTLQASSGQKLYATMDGKVTVTTKDLTGEETETTNLIITDSDARFIYYNIGSIRVKTGDKVEAGAELGTVSGSSQKIAYVKKYGEVDNKDSQWLQDIKNKEVSYGYTEKTSKNKTNVWVFVNPGFYFPFVNYSQTTVVTKTSSEMSGRAKQFYDLVKKYYPSATDNGIAAVVGNFAVESSITAKRAEGDYLSPPVGASDDSWDDATWLNMGGTEIYGGGYPNILHRGLGLGQWTDTSDGGTRHTMLLNYATSIDKKWYELETQVRFMLEGDSPYYQNILKTVLTSNDDTDSLTKTFLTQWEGINNGTLSQRQSYAKQALSWFKQSTVTGGGTLASSWNFPEEYRDKIKSMPTTASMTTQAGSGYKVGQCTWYAYNRLVELGEITDLSGTYGYLGNGQDWVRNLVAKGWHYSTTPSVGAVCSTAGGFDSTYAIYGHVMIVEAVNDDGSFLVSECNYAGNQSQIHWRVCQNASYYTFATP</sequence>
<evidence type="ECO:0000256" key="1">
    <source>
        <dbReference type="SAM" id="MobiDB-lite"/>
    </source>
</evidence>
<dbReference type="SUPFAM" id="SSF54001">
    <property type="entry name" value="Cysteine proteinases"/>
    <property type="match status" value="1"/>
</dbReference>
<feature type="transmembrane region" description="Helical" evidence="2">
    <location>
        <begin position="230"/>
        <end position="252"/>
    </location>
</feature>
<proteinExistence type="predicted"/>
<dbReference type="EMBL" id="FOBM01000019">
    <property type="protein sequence ID" value="SEM37611.1"/>
    <property type="molecule type" value="Genomic_DNA"/>
</dbReference>
<dbReference type="CDD" id="cd12797">
    <property type="entry name" value="M23_peptidase"/>
    <property type="match status" value="1"/>
</dbReference>
<dbReference type="Gene3D" id="2.70.70.10">
    <property type="entry name" value="Glucose Permease (Domain IIA)"/>
    <property type="match status" value="1"/>
</dbReference>
<evidence type="ECO:0000313" key="4">
    <source>
        <dbReference type="EMBL" id="SEM37611.1"/>
    </source>
</evidence>
<dbReference type="Gene3D" id="1.10.530.10">
    <property type="match status" value="1"/>
</dbReference>
<organism evidence="4 5">
    <name type="scientific">Streptococcus gallolyticus</name>
    <dbReference type="NCBI Taxonomy" id="315405"/>
    <lineage>
        <taxon>Bacteria</taxon>
        <taxon>Bacillati</taxon>
        <taxon>Bacillota</taxon>
        <taxon>Bacilli</taxon>
        <taxon>Lactobacillales</taxon>
        <taxon>Streptococcaceae</taxon>
        <taxon>Streptococcus</taxon>
    </lineage>
</organism>
<evidence type="ECO:0000259" key="3">
    <source>
        <dbReference type="PROSITE" id="PS50911"/>
    </source>
</evidence>
<evidence type="ECO:0000313" key="5">
    <source>
        <dbReference type="Proteomes" id="UP000182764"/>
    </source>
</evidence>
<gene>
    <name evidence="4" type="ORF">SAMN04487839_11916</name>
</gene>
<dbReference type="Pfam" id="PF05257">
    <property type="entry name" value="CHAP"/>
    <property type="match status" value="1"/>
</dbReference>
<feature type="region of interest" description="Disordered" evidence="1">
    <location>
        <begin position="91"/>
        <end position="113"/>
    </location>
</feature>
<dbReference type="RefSeq" id="WP_074596912.1">
    <property type="nucleotide sequence ID" value="NZ_FNUH01000014.1"/>
</dbReference>
<reference evidence="4 5" key="1">
    <citation type="submission" date="2016-10" db="EMBL/GenBank/DDBJ databases">
        <authorList>
            <person name="de Groot N.N."/>
        </authorList>
    </citation>
    <scope>NUCLEOTIDE SEQUENCE [LARGE SCALE GENOMIC DNA]</scope>
    <source>
        <strain evidence="4 5">VTM1R29</strain>
    </source>
</reference>
<dbReference type="PROSITE" id="PS50911">
    <property type="entry name" value="CHAP"/>
    <property type="match status" value="1"/>
</dbReference>
<dbReference type="InterPro" id="IPR011055">
    <property type="entry name" value="Dup_hybrid_motif"/>
</dbReference>
<keyword evidence="2" id="KW-0472">Membrane</keyword>
<protein>
    <submittedName>
        <fullName evidence="4">Peptidase family M23</fullName>
    </submittedName>
</protein>
<dbReference type="Pfam" id="PF01551">
    <property type="entry name" value="Peptidase_M23"/>
    <property type="match status" value="1"/>
</dbReference>
<keyword evidence="2" id="KW-1133">Transmembrane helix</keyword>
<keyword evidence="2" id="KW-0812">Transmembrane</keyword>
<dbReference type="Proteomes" id="UP000182764">
    <property type="component" value="Unassembled WGS sequence"/>
</dbReference>
<dbReference type="Pfam" id="PF18013">
    <property type="entry name" value="Phage_lysozyme2"/>
    <property type="match status" value="1"/>
</dbReference>
<name>A0A1H7XV49_9STRE</name>
<dbReference type="Gene3D" id="3.90.1720.10">
    <property type="entry name" value="endopeptidase domain like (from Nostoc punctiforme)"/>
    <property type="match status" value="1"/>
</dbReference>